<name>A0A0L0FJS7_9EUKA</name>
<dbReference type="RefSeq" id="XP_014150912.1">
    <property type="nucleotide sequence ID" value="XM_014295437.1"/>
</dbReference>
<dbReference type="PANTHER" id="PTHR16166">
    <property type="entry name" value="VACUOLAR PROTEIN SORTING-ASSOCIATED PROTEIN VPS13"/>
    <property type="match status" value="1"/>
</dbReference>
<dbReference type="GO" id="GO:0045053">
    <property type="term" value="P:protein retention in Golgi apparatus"/>
    <property type="evidence" value="ECO:0007669"/>
    <property type="project" value="TreeGrafter"/>
</dbReference>
<dbReference type="InterPro" id="IPR026847">
    <property type="entry name" value="VPS13"/>
</dbReference>
<keyword evidence="5" id="KW-1185">Reference proteome</keyword>
<dbReference type="STRING" id="667725.A0A0L0FJS7"/>
<dbReference type="eggNOG" id="KOG1809">
    <property type="taxonomic scope" value="Eukaryota"/>
</dbReference>
<dbReference type="AlphaFoldDB" id="A0A0L0FJS7"/>
<feature type="domain" description="Intermembrane lipid transfer protein VPS13-like C-terminal" evidence="3">
    <location>
        <begin position="269"/>
        <end position="376"/>
    </location>
</feature>
<sequence length="391" mass="42849">MSQSVYLDQFYIAPVKAALSFTLSGDDGQENQDNSSPVIILLRSIGGSVSNITRAPIMLKSVEVTQTMTTTNLFANQIGRHYRRVGLQQIYKVFGSVELLGNPVATVNEVAFGFTSFGSQISKGAKSGHLNYGIAGGFRTLGAYSLSGVLGAFVRITMSFGNLVSLATFDKEYLDARRRRTKNLSNSPSDNFYVGGYLFVQGVLVGVCGVIVKPIKGGLQYGAQGAAKGLAKGAIGFFVRPFLAVFDIFTYSMNGIVTLATSGRFKGRVRPPRYIDTDRIVRPFDIHSSTGANMLAWMRNGKHLHEEYVNHVDLSAYTQVDHQSGCAGDQKVRRVFLFLVNQLAGKTFVKKQVRLSEIEGRAVSARGIELHLKETDAHGMEMIVYYDDSLY</sequence>
<evidence type="ECO:0000259" key="3">
    <source>
        <dbReference type="Pfam" id="PF25037"/>
    </source>
</evidence>
<dbReference type="GeneID" id="25911019"/>
<reference evidence="4 5" key="1">
    <citation type="submission" date="2011-02" db="EMBL/GenBank/DDBJ databases">
        <title>The Genome Sequence of Sphaeroforma arctica JP610.</title>
        <authorList>
            <consortium name="The Broad Institute Genome Sequencing Platform"/>
            <person name="Russ C."/>
            <person name="Cuomo C."/>
            <person name="Young S.K."/>
            <person name="Zeng Q."/>
            <person name="Gargeya S."/>
            <person name="Alvarado L."/>
            <person name="Berlin A."/>
            <person name="Chapman S.B."/>
            <person name="Chen Z."/>
            <person name="Freedman E."/>
            <person name="Gellesch M."/>
            <person name="Goldberg J."/>
            <person name="Griggs A."/>
            <person name="Gujja S."/>
            <person name="Heilman E."/>
            <person name="Heiman D."/>
            <person name="Howarth C."/>
            <person name="Mehta T."/>
            <person name="Neiman D."/>
            <person name="Pearson M."/>
            <person name="Roberts A."/>
            <person name="Saif S."/>
            <person name="Shea T."/>
            <person name="Shenoy N."/>
            <person name="Sisk P."/>
            <person name="Stolte C."/>
            <person name="Sykes S."/>
            <person name="White J."/>
            <person name="Yandava C."/>
            <person name="Burger G."/>
            <person name="Gray M.W."/>
            <person name="Holland P.W.H."/>
            <person name="King N."/>
            <person name="Lang F.B.F."/>
            <person name="Roger A.J."/>
            <person name="Ruiz-Trillo I."/>
            <person name="Haas B."/>
            <person name="Nusbaum C."/>
            <person name="Birren B."/>
        </authorList>
    </citation>
    <scope>NUCLEOTIDE SEQUENCE [LARGE SCALE GENOMIC DNA]</scope>
    <source>
        <strain evidence="4 5">JP610</strain>
    </source>
</reference>
<dbReference type="GO" id="GO:0006623">
    <property type="term" value="P:protein targeting to vacuole"/>
    <property type="evidence" value="ECO:0007669"/>
    <property type="project" value="TreeGrafter"/>
</dbReference>
<evidence type="ECO:0000256" key="2">
    <source>
        <dbReference type="SAM" id="Phobius"/>
    </source>
</evidence>
<dbReference type="OrthoDB" id="428159at2759"/>
<evidence type="ECO:0000313" key="5">
    <source>
        <dbReference type="Proteomes" id="UP000054560"/>
    </source>
</evidence>
<feature type="transmembrane region" description="Helical" evidence="2">
    <location>
        <begin position="192"/>
        <end position="212"/>
    </location>
</feature>
<evidence type="ECO:0000313" key="4">
    <source>
        <dbReference type="EMBL" id="KNC77010.1"/>
    </source>
</evidence>
<gene>
    <name evidence="4" type="ORF">SARC_10515</name>
</gene>
<organism evidence="4 5">
    <name type="scientific">Sphaeroforma arctica JP610</name>
    <dbReference type="NCBI Taxonomy" id="667725"/>
    <lineage>
        <taxon>Eukaryota</taxon>
        <taxon>Ichthyosporea</taxon>
        <taxon>Ichthyophonida</taxon>
        <taxon>Sphaeroforma</taxon>
    </lineage>
</organism>
<dbReference type="Proteomes" id="UP000054560">
    <property type="component" value="Unassembled WGS sequence"/>
</dbReference>
<keyword evidence="2" id="KW-1133">Transmembrane helix</keyword>
<dbReference type="EMBL" id="KQ242875">
    <property type="protein sequence ID" value="KNC77010.1"/>
    <property type="molecule type" value="Genomic_DNA"/>
</dbReference>
<proteinExistence type="inferred from homology"/>
<dbReference type="Pfam" id="PF25037">
    <property type="entry name" value="VPS13_C"/>
    <property type="match status" value="1"/>
</dbReference>
<comment type="similarity">
    <text evidence="1">Belongs to the VPS13 family.</text>
</comment>
<accession>A0A0L0FJS7</accession>
<keyword evidence="2" id="KW-0812">Transmembrane</keyword>
<evidence type="ECO:0000256" key="1">
    <source>
        <dbReference type="ARBA" id="ARBA00006545"/>
    </source>
</evidence>
<protein>
    <recommendedName>
        <fullName evidence="3">Intermembrane lipid transfer protein VPS13-like C-terminal domain-containing protein</fullName>
    </recommendedName>
</protein>
<dbReference type="PANTHER" id="PTHR16166:SF93">
    <property type="entry name" value="INTERMEMBRANE LIPID TRANSFER PROTEIN VPS13"/>
    <property type="match status" value="1"/>
</dbReference>
<dbReference type="InterPro" id="IPR056748">
    <property type="entry name" value="VPS13-like_C"/>
</dbReference>
<keyword evidence="2" id="KW-0472">Membrane</keyword>